<dbReference type="SUPFAM" id="SSF103473">
    <property type="entry name" value="MFS general substrate transporter"/>
    <property type="match status" value="1"/>
</dbReference>
<keyword evidence="11" id="KW-1185">Reference proteome</keyword>
<dbReference type="CDD" id="cd17325">
    <property type="entry name" value="MFS_MdtG_SLC18_like"/>
    <property type="match status" value="1"/>
</dbReference>
<evidence type="ECO:0000256" key="7">
    <source>
        <dbReference type="SAM" id="MobiDB-lite"/>
    </source>
</evidence>
<dbReference type="Gene3D" id="1.20.1250.20">
    <property type="entry name" value="MFS general substrate transporter like domains"/>
    <property type="match status" value="2"/>
</dbReference>
<feature type="transmembrane region" description="Helical" evidence="8">
    <location>
        <begin position="139"/>
        <end position="157"/>
    </location>
</feature>
<evidence type="ECO:0000313" key="10">
    <source>
        <dbReference type="EMBL" id="CDO70927.1"/>
    </source>
</evidence>
<dbReference type="OMA" id="GESYWML"/>
<dbReference type="InterPro" id="IPR020846">
    <property type="entry name" value="MFS_dom"/>
</dbReference>
<dbReference type="InterPro" id="IPR036259">
    <property type="entry name" value="MFS_trans_sf"/>
</dbReference>
<dbReference type="PANTHER" id="PTHR23506">
    <property type="entry name" value="GH10249P"/>
    <property type="match status" value="1"/>
</dbReference>
<dbReference type="GO" id="GO:0022857">
    <property type="term" value="F:transmembrane transporter activity"/>
    <property type="evidence" value="ECO:0007669"/>
    <property type="project" value="InterPro"/>
</dbReference>
<feature type="domain" description="Major facilitator superfamily (MFS) profile" evidence="9">
    <location>
        <begin position="41"/>
        <end position="498"/>
    </location>
</feature>
<dbReference type="Pfam" id="PF07690">
    <property type="entry name" value="MFS_1"/>
    <property type="match status" value="1"/>
</dbReference>
<proteinExistence type="inferred from homology"/>
<evidence type="ECO:0000256" key="2">
    <source>
        <dbReference type="ARBA" id="ARBA00006829"/>
    </source>
</evidence>
<dbReference type="InterPro" id="IPR050930">
    <property type="entry name" value="MFS_Vesicular_Transporter"/>
</dbReference>
<feature type="compositionally biased region" description="Polar residues" evidence="7">
    <location>
        <begin position="278"/>
        <end position="288"/>
    </location>
</feature>
<keyword evidence="4 8" id="KW-0812">Transmembrane</keyword>
<dbReference type="InterPro" id="IPR001958">
    <property type="entry name" value="Tet-R_TetA/multi-R_MdtG-like"/>
</dbReference>
<evidence type="ECO:0000256" key="8">
    <source>
        <dbReference type="SAM" id="Phobius"/>
    </source>
</evidence>
<dbReference type="HOGENOM" id="CLU_001265_51_2_1"/>
<keyword evidence="5 8" id="KW-1133">Transmembrane helix</keyword>
<comment type="caution">
    <text evidence="10">The sequence shown here is derived from an EMBL/GenBank/DDBJ whole genome shotgun (WGS) entry which is preliminary data.</text>
</comment>
<dbReference type="PRINTS" id="PR01035">
    <property type="entry name" value="TCRTETA"/>
</dbReference>
<dbReference type="GO" id="GO:0016020">
    <property type="term" value="C:membrane"/>
    <property type="evidence" value="ECO:0007669"/>
    <property type="project" value="UniProtKB-SubCell"/>
</dbReference>
<reference evidence="10" key="1">
    <citation type="submission" date="2014-01" db="EMBL/GenBank/DDBJ databases">
        <title>The genome of the white-rot fungus Pycnoporus cinnabarinus: a basidiomycete model with a versatile arsenal for lignocellulosic biomass breakdown.</title>
        <authorList>
            <person name="Levasseur A."/>
            <person name="Lomascolo A."/>
            <person name="Ruiz-Duenas F.J."/>
            <person name="Uzan E."/>
            <person name="Piumi F."/>
            <person name="Kues U."/>
            <person name="Ram A.F.J."/>
            <person name="Murat C."/>
            <person name="Haon M."/>
            <person name="Benoit I."/>
            <person name="Arfi Y."/>
            <person name="Chevret D."/>
            <person name="Drula E."/>
            <person name="Kwon M.J."/>
            <person name="Gouret P."/>
            <person name="Lesage-Meessen L."/>
            <person name="Lombard V."/>
            <person name="Mariette J."/>
            <person name="Noirot C."/>
            <person name="Park J."/>
            <person name="Patyshakuliyeva A."/>
            <person name="Wieneger R.A.B."/>
            <person name="Wosten H.A.B."/>
            <person name="Martin F."/>
            <person name="Coutinho P.M."/>
            <person name="de Vries R."/>
            <person name="Martinez A.T."/>
            <person name="Klopp C."/>
            <person name="Pontarotti P."/>
            <person name="Henrissat B."/>
            <person name="Record E."/>
        </authorList>
    </citation>
    <scope>NUCLEOTIDE SEQUENCE [LARGE SCALE GENOMIC DNA]</scope>
    <source>
        <strain evidence="10">BRFM137</strain>
    </source>
</reference>
<feature type="transmembrane region" description="Helical" evidence="8">
    <location>
        <begin position="377"/>
        <end position="396"/>
    </location>
</feature>
<evidence type="ECO:0000256" key="3">
    <source>
        <dbReference type="ARBA" id="ARBA00022448"/>
    </source>
</evidence>
<feature type="transmembrane region" description="Helical" evidence="8">
    <location>
        <begin position="37"/>
        <end position="59"/>
    </location>
</feature>
<feature type="region of interest" description="Disordered" evidence="7">
    <location>
        <begin position="259"/>
        <end position="295"/>
    </location>
</feature>
<feature type="region of interest" description="Disordered" evidence="7">
    <location>
        <begin position="1"/>
        <end position="28"/>
    </location>
</feature>
<feature type="transmembrane region" description="Helical" evidence="8">
    <location>
        <begin position="196"/>
        <end position="217"/>
    </location>
</feature>
<feature type="transmembrane region" description="Helical" evidence="8">
    <location>
        <begin position="169"/>
        <end position="190"/>
    </location>
</feature>
<sequence>MSDAAVMSPQLRQAAEATHSPEKSKGRRPIGLEWRSSVWFITLVIGIAITTDLLIYSIIVPIIPFRLQSLGYDGVSGLAGWLLFAYSASVVIFTPPIAFLSEKYKNRKIPLLLGQVALIGSQVMLMEAPAFWVMALARVAQGMSACVIWVVGLALICDTVPEKIVGKQLGLAMMGMSLGFLIGPPVAGALDKRFGFRAPFIFGIIVTVIELIGRLLIIERKEAERWDASFSALVSRKNRTSEKAYGPFQANQREEIPALAPAADTSEVNRAGDAETPTRATSCTPTATESHEQEPGQLSIPRLLLKLVRSPRAVSAVFLALSYGVMITSTEPVLPLYLQTTFDFDVSKVGLIYIAAIVPSFVSSPVSGWYADRGGTIVSTLVCLIGAIPFWCLLTVHSNLAYFIVMFALLNLFSTGAISPITAEFAMVTRSLEGVGYGHVYGAFNVAYGIGSALGPVIGGQLYDHVSSSRGWLALCFFNAGVAALSTIVTIAWFASGENDIKTSP</sequence>
<dbReference type="OrthoDB" id="440553at2759"/>
<keyword evidence="3" id="KW-0813">Transport</keyword>
<evidence type="ECO:0000256" key="5">
    <source>
        <dbReference type="ARBA" id="ARBA00022989"/>
    </source>
</evidence>
<dbReference type="EMBL" id="CCBP010000095">
    <property type="protein sequence ID" value="CDO70927.1"/>
    <property type="molecule type" value="Genomic_DNA"/>
</dbReference>
<evidence type="ECO:0000256" key="6">
    <source>
        <dbReference type="ARBA" id="ARBA00023136"/>
    </source>
</evidence>
<dbReference type="STRING" id="5643.A0A060S8V5"/>
<dbReference type="InterPro" id="IPR011701">
    <property type="entry name" value="MFS"/>
</dbReference>
<comment type="similarity">
    <text evidence="2">Belongs to the major facilitator superfamily. Vesicular transporter family.</text>
</comment>
<evidence type="ECO:0000313" key="11">
    <source>
        <dbReference type="Proteomes" id="UP000029665"/>
    </source>
</evidence>
<feature type="transmembrane region" description="Helical" evidence="8">
    <location>
        <begin position="402"/>
        <end position="428"/>
    </location>
</feature>
<feature type="transmembrane region" description="Helical" evidence="8">
    <location>
        <begin position="471"/>
        <end position="495"/>
    </location>
</feature>
<dbReference type="AlphaFoldDB" id="A0A060S8V5"/>
<evidence type="ECO:0000259" key="9">
    <source>
        <dbReference type="PROSITE" id="PS50850"/>
    </source>
</evidence>
<evidence type="ECO:0000256" key="4">
    <source>
        <dbReference type="ARBA" id="ARBA00022692"/>
    </source>
</evidence>
<dbReference type="PANTHER" id="PTHR23506:SF23">
    <property type="entry name" value="GH10249P"/>
    <property type="match status" value="1"/>
</dbReference>
<evidence type="ECO:0000256" key="1">
    <source>
        <dbReference type="ARBA" id="ARBA00004141"/>
    </source>
</evidence>
<organism evidence="10 11">
    <name type="scientific">Pycnoporus cinnabarinus</name>
    <name type="common">Cinnabar-red polypore</name>
    <name type="synonym">Trametes cinnabarina</name>
    <dbReference type="NCBI Taxonomy" id="5643"/>
    <lineage>
        <taxon>Eukaryota</taxon>
        <taxon>Fungi</taxon>
        <taxon>Dikarya</taxon>
        <taxon>Basidiomycota</taxon>
        <taxon>Agaricomycotina</taxon>
        <taxon>Agaricomycetes</taxon>
        <taxon>Polyporales</taxon>
        <taxon>Polyporaceae</taxon>
        <taxon>Trametes</taxon>
    </lineage>
</organism>
<feature type="transmembrane region" description="Helical" evidence="8">
    <location>
        <begin position="112"/>
        <end position="133"/>
    </location>
</feature>
<keyword evidence="6 8" id="KW-0472">Membrane</keyword>
<name>A0A060S8V5_PYCCI</name>
<gene>
    <name evidence="10" type="ORF">BN946_scf184829.g35</name>
</gene>
<protein>
    <recommendedName>
        <fullName evidence="9">Major facilitator superfamily (MFS) profile domain-containing protein</fullName>
    </recommendedName>
</protein>
<feature type="transmembrane region" description="Helical" evidence="8">
    <location>
        <begin position="440"/>
        <end position="459"/>
    </location>
</feature>
<feature type="transmembrane region" description="Helical" evidence="8">
    <location>
        <begin position="350"/>
        <end position="370"/>
    </location>
</feature>
<feature type="transmembrane region" description="Helical" evidence="8">
    <location>
        <begin position="79"/>
        <end position="100"/>
    </location>
</feature>
<dbReference type="PROSITE" id="PS50850">
    <property type="entry name" value="MFS"/>
    <property type="match status" value="1"/>
</dbReference>
<dbReference type="Proteomes" id="UP000029665">
    <property type="component" value="Unassembled WGS sequence"/>
</dbReference>
<comment type="subcellular location">
    <subcellularLocation>
        <location evidence="1">Membrane</location>
        <topology evidence="1">Multi-pass membrane protein</topology>
    </subcellularLocation>
</comment>
<accession>A0A060S8V5</accession>